<dbReference type="GO" id="GO:0006355">
    <property type="term" value="P:regulation of DNA-templated transcription"/>
    <property type="evidence" value="ECO:0007669"/>
    <property type="project" value="InterPro"/>
</dbReference>
<feature type="modified residue" description="4-aspartylphosphate" evidence="8">
    <location>
        <position position="54"/>
    </location>
</feature>
<dbReference type="CDD" id="cd00383">
    <property type="entry name" value="trans_reg_C"/>
    <property type="match status" value="1"/>
</dbReference>
<dbReference type="OrthoDB" id="9790442at2"/>
<dbReference type="InterPro" id="IPR001789">
    <property type="entry name" value="Sig_transdc_resp-reg_receiver"/>
</dbReference>
<evidence type="ECO:0000259" key="11">
    <source>
        <dbReference type="PROSITE" id="PS51755"/>
    </source>
</evidence>
<dbReference type="Gene3D" id="3.40.50.2300">
    <property type="match status" value="1"/>
</dbReference>
<keyword evidence="13" id="KW-1185">Reference proteome</keyword>
<protein>
    <recommendedName>
        <fullName evidence="1">Stage 0 sporulation protein A homolog</fullName>
    </recommendedName>
</protein>
<evidence type="ECO:0000256" key="2">
    <source>
        <dbReference type="ARBA" id="ARBA00022553"/>
    </source>
</evidence>
<organism evidence="12 13">
    <name type="scientific">Clostridium argentinense CDC 2741</name>
    <dbReference type="NCBI Taxonomy" id="1418104"/>
    <lineage>
        <taxon>Bacteria</taxon>
        <taxon>Bacillati</taxon>
        <taxon>Bacillota</taxon>
        <taxon>Clostridia</taxon>
        <taxon>Eubacteriales</taxon>
        <taxon>Clostridiaceae</taxon>
        <taxon>Clostridium</taxon>
    </lineage>
</organism>
<feature type="domain" description="Response regulatory" evidence="10">
    <location>
        <begin position="5"/>
        <end position="118"/>
    </location>
</feature>
<keyword evidence="5 9" id="KW-0238">DNA-binding</keyword>
<accession>A0A0C1R4V0</accession>
<evidence type="ECO:0000256" key="8">
    <source>
        <dbReference type="PROSITE-ProRule" id="PRU00169"/>
    </source>
</evidence>
<keyword evidence="4" id="KW-0805">Transcription regulation</keyword>
<dbReference type="PROSITE" id="PS51755">
    <property type="entry name" value="OMPR_PHOB"/>
    <property type="match status" value="1"/>
</dbReference>
<keyword evidence="6" id="KW-0804">Transcription</keyword>
<dbReference type="GO" id="GO:0032993">
    <property type="term" value="C:protein-DNA complex"/>
    <property type="evidence" value="ECO:0007669"/>
    <property type="project" value="TreeGrafter"/>
</dbReference>
<sequence length="231" mass="26742">MKNITILIADDDREIANLVAIHLEKEGYHIIKVSDGQEAVEVIQTQPIDLLILDIMMPKMDGYEVTRHIREKHNMPIIFLSAKTSDFDKVQGLVIGADDYMTKPFTPIELVARVNAQLRRFMKLNQPKTKHNSSLEFGGLVISPEHRTVTLYDKNIELTRKEFEILYLLASHPNKVYSGEDIFQKVWGDAYYEGRNTVMVHIRTLRKKLEEDKRKNKLIKTVWGVGYKFNG</sequence>
<name>A0A0C1R4V0_9CLOT</name>
<reference evidence="12 13" key="1">
    <citation type="journal article" date="2015" name="Infect. Genet. Evol.">
        <title>Genomic sequences of six botulinum neurotoxin-producing strains representing three clostridial species illustrate the mobility and diversity of botulinum neurotoxin genes.</title>
        <authorList>
            <person name="Smith T.J."/>
            <person name="Hill K.K."/>
            <person name="Xie G."/>
            <person name="Foley B.T."/>
            <person name="Williamson C.H."/>
            <person name="Foster J.T."/>
            <person name="Johnson S.L."/>
            <person name="Chertkov O."/>
            <person name="Teshima H."/>
            <person name="Gibbons H.S."/>
            <person name="Johnsky L.A."/>
            <person name="Karavis M.A."/>
            <person name="Smith L.A."/>
        </authorList>
    </citation>
    <scope>NUCLEOTIDE SEQUENCE [LARGE SCALE GENOMIC DNA]</scope>
    <source>
        <strain evidence="12 13">CDC 2741</strain>
    </source>
</reference>
<evidence type="ECO:0000256" key="1">
    <source>
        <dbReference type="ARBA" id="ARBA00018672"/>
    </source>
</evidence>
<evidence type="ECO:0000256" key="6">
    <source>
        <dbReference type="ARBA" id="ARBA00023163"/>
    </source>
</evidence>
<gene>
    <name evidence="12" type="ORF">U732_2735</name>
</gene>
<dbReference type="SMART" id="SM00862">
    <property type="entry name" value="Trans_reg_C"/>
    <property type="match status" value="1"/>
</dbReference>
<dbReference type="InterPro" id="IPR011006">
    <property type="entry name" value="CheY-like_superfamily"/>
</dbReference>
<feature type="domain" description="OmpR/PhoB-type" evidence="11">
    <location>
        <begin position="132"/>
        <end position="231"/>
    </location>
</feature>
<dbReference type="SMART" id="SM00448">
    <property type="entry name" value="REC"/>
    <property type="match status" value="1"/>
</dbReference>
<dbReference type="EMBL" id="AYSO01000019">
    <property type="protein sequence ID" value="KIE45531.1"/>
    <property type="molecule type" value="Genomic_DNA"/>
</dbReference>
<dbReference type="GO" id="GO:0000156">
    <property type="term" value="F:phosphorelay response regulator activity"/>
    <property type="evidence" value="ECO:0007669"/>
    <property type="project" value="TreeGrafter"/>
</dbReference>
<comment type="function">
    <text evidence="7">May play the central regulatory role in sporulation. It may be an element of the effector pathway responsible for the activation of sporulation genes in response to nutritional stress. Spo0A may act in concert with spo0H (a sigma factor) to control the expression of some genes that are critical to the sporulation process.</text>
</comment>
<proteinExistence type="predicted"/>
<dbReference type="Pfam" id="PF00072">
    <property type="entry name" value="Response_reg"/>
    <property type="match status" value="1"/>
</dbReference>
<dbReference type="Gene3D" id="1.10.10.10">
    <property type="entry name" value="Winged helix-like DNA-binding domain superfamily/Winged helix DNA-binding domain"/>
    <property type="match status" value="1"/>
</dbReference>
<dbReference type="InterPro" id="IPR036388">
    <property type="entry name" value="WH-like_DNA-bd_sf"/>
</dbReference>
<evidence type="ECO:0000259" key="10">
    <source>
        <dbReference type="PROSITE" id="PS50110"/>
    </source>
</evidence>
<dbReference type="PANTHER" id="PTHR48111:SF2">
    <property type="entry name" value="RESPONSE REGULATOR SAER"/>
    <property type="match status" value="1"/>
</dbReference>
<dbReference type="SUPFAM" id="SSF52172">
    <property type="entry name" value="CheY-like"/>
    <property type="match status" value="1"/>
</dbReference>
<evidence type="ECO:0000256" key="4">
    <source>
        <dbReference type="ARBA" id="ARBA00023015"/>
    </source>
</evidence>
<dbReference type="InterPro" id="IPR039420">
    <property type="entry name" value="WalR-like"/>
</dbReference>
<keyword evidence="3" id="KW-0902">Two-component regulatory system</keyword>
<comment type="caution">
    <text evidence="12">The sequence shown here is derived from an EMBL/GenBank/DDBJ whole genome shotgun (WGS) entry which is preliminary data.</text>
</comment>
<dbReference type="InterPro" id="IPR001867">
    <property type="entry name" value="OmpR/PhoB-type_DNA-bd"/>
</dbReference>
<feature type="DNA-binding region" description="OmpR/PhoB-type" evidence="9">
    <location>
        <begin position="132"/>
        <end position="231"/>
    </location>
</feature>
<evidence type="ECO:0000313" key="12">
    <source>
        <dbReference type="EMBL" id="KIE45531.1"/>
    </source>
</evidence>
<evidence type="ECO:0000256" key="7">
    <source>
        <dbReference type="ARBA" id="ARBA00024867"/>
    </source>
</evidence>
<evidence type="ECO:0000313" key="13">
    <source>
        <dbReference type="Proteomes" id="UP000031366"/>
    </source>
</evidence>
<dbReference type="Gene3D" id="6.10.250.690">
    <property type="match status" value="1"/>
</dbReference>
<dbReference type="PANTHER" id="PTHR48111">
    <property type="entry name" value="REGULATOR OF RPOS"/>
    <property type="match status" value="1"/>
</dbReference>
<dbReference type="RefSeq" id="WP_039635342.1">
    <property type="nucleotide sequence ID" value="NZ_AYSO01000019.1"/>
</dbReference>
<dbReference type="GO" id="GO:0000976">
    <property type="term" value="F:transcription cis-regulatory region binding"/>
    <property type="evidence" value="ECO:0007669"/>
    <property type="project" value="TreeGrafter"/>
</dbReference>
<evidence type="ECO:0000256" key="5">
    <source>
        <dbReference type="ARBA" id="ARBA00023125"/>
    </source>
</evidence>
<dbReference type="CDD" id="cd17574">
    <property type="entry name" value="REC_OmpR"/>
    <property type="match status" value="1"/>
</dbReference>
<dbReference type="Pfam" id="PF00486">
    <property type="entry name" value="Trans_reg_C"/>
    <property type="match status" value="1"/>
</dbReference>
<evidence type="ECO:0000256" key="3">
    <source>
        <dbReference type="ARBA" id="ARBA00023012"/>
    </source>
</evidence>
<evidence type="ECO:0000256" key="9">
    <source>
        <dbReference type="PROSITE-ProRule" id="PRU01091"/>
    </source>
</evidence>
<keyword evidence="2 8" id="KW-0597">Phosphoprotein</keyword>
<dbReference type="GO" id="GO:0005829">
    <property type="term" value="C:cytosol"/>
    <property type="evidence" value="ECO:0007669"/>
    <property type="project" value="TreeGrafter"/>
</dbReference>
<dbReference type="NCBIfam" id="NF033120">
    <property type="entry name" value="vanR_FM"/>
    <property type="match status" value="1"/>
</dbReference>
<dbReference type="FunFam" id="3.40.50.2300:FF:000001">
    <property type="entry name" value="DNA-binding response regulator PhoB"/>
    <property type="match status" value="1"/>
</dbReference>
<dbReference type="PROSITE" id="PS50110">
    <property type="entry name" value="RESPONSE_REGULATORY"/>
    <property type="match status" value="1"/>
</dbReference>
<dbReference type="Proteomes" id="UP000031366">
    <property type="component" value="Unassembled WGS sequence"/>
</dbReference>
<dbReference type="STRING" id="29341.RSJ17_20580"/>
<dbReference type="AlphaFoldDB" id="A0A0C1R4V0"/>
<dbReference type="FunFam" id="1.10.10.10:FF:000018">
    <property type="entry name" value="DNA-binding response regulator ResD"/>
    <property type="match status" value="1"/>
</dbReference>